<evidence type="ECO:0000256" key="2">
    <source>
        <dbReference type="ARBA" id="ARBA00022741"/>
    </source>
</evidence>
<evidence type="ECO:0000259" key="17">
    <source>
        <dbReference type="PROSITE" id="PS51217"/>
    </source>
</evidence>
<comment type="catalytic activity">
    <reaction evidence="14">
        <text>ATP + H2O = ADP + phosphate + H(+)</text>
        <dbReference type="Rhea" id="RHEA:13065"/>
        <dbReference type="ChEBI" id="CHEBI:15377"/>
        <dbReference type="ChEBI" id="CHEBI:15378"/>
        <dbReference type="ChEBI" id="CHEBI:30616"/>
        <dbReference type="ChEBI" id="CHEBI:43474"/>
        <dbReference type="ChEBI" id="CHEBI:456216"/>
        <dbReference type="EC" id="5.6.2.4"/>
    </reaction>
</comment>
<evidence type="ECO:0000256" key="9">
    <source>
        <dbReference type="ARBA" id="ARBA00023204"/>
    </source>
</evidence>
<reference evidence="18" key="1">
    <citation type="submission" date="2023-03" db="EMBL/GenBank/DDBJ databases">
        <title>Edaphobacter sp.</title>
        <authorList>
            <person name="Huber K.J."/>
            <person name="Papendorf J."/>
            <person name="Pilke C."/>
            <person name="Bunk B."/>
            <person name="Sproeer C."/>
            <person name="Pester M."/>
        </authorList>
    </citation>
    <scope>NUCLEOTIDE SEQUENCE</scope>
    <source>
        <strain evidence="18">DSM 110680</strain>
    </source>
</reference>
<dbReference type="PROSITE" id="PS51198">
    <property type="entry name" value="UVRD_HELICASE_ATP_BIND"/>
    <property type="match status" value="1"/>
</dbReference>
<keyword evidence="3" id="KW-0227">DNA damage</keyword>
<dbReference type="Gene3D" id="1.10.486.10">
    <property type="entry name" value="PCRA, domain 4"/>
    <property type="match status" value="1"/>
</dbReference>
<dbReference type="GO" id="GO:0000725">
    <property type="term" value="P:recombinational repair"/>
    <property type="evidence" value="ECO:0007669"/>
    <property type="project" value="TreeGrafter"/>
</dbReference>
<dbReference type="InterPro" id="IPR011604">
    <property type="entry name" value="PDDEXK-like_dom_sf"/>
</dbReference>
<dbReference type="Gene3D" id="3.90.320.10">
    <property type="match status" value="1"/>
</dbReference>
<dbReference type="GO" id="GO:0033202">
    <property type="term" value="C:DNA helicase complex"/>
    <property type="evidence" value="ECO:0007669"/>
    <property type="project" value="TreeGrafter"/>
</dbReference>
<keyword evidence="8" id="KW-0238">DNA-binding</keyword>
<dbReference type="AlphaFoldDB" id="A0AAU7DK33"/>
<feature type="domain" description="UvrD-like helicase ATP-binding" evidence="16">
    <location>
        <begin position="6"/>
        <end position="461"/>
    </location>
</feature>
<dbReference type="InterPro" id="IPR000212">
    <property type="entry name" value="DNA_helicase_UvrD/REP"/>
</dbReference>
<evidence type="ECO:0000256" key="5">
    <source>
        <dbReference type="ARBA" id="ARBA00022806"/>
    </source>
</evidence>
<evidence type="ECO:0000259" key="16">
    <source>
        <dbReference type="PROSITE" id="PS51198"/>
    </source>
</evidence>
<dbReference type="Pfam" id="PF12705">
    <property type="entry name" value="PDDEXK_1"/>
    <property type="match status" value="1"/>
</dbReference>
<dbReference type="GO" id="GO:0003677">
    <property type="term" value="F:DNA binding"/>
    <property type="evidence" value="ECO:0007669"/>
    <property type="project" value="UniProtKB-KW"/>
</dbReference>
<dbReference type="SUPFAM" id="SSF52540">
    <property type="entry name" value="P-loop containing nucleoside triphosphate hydrolases"/>
    <property type="match status" value="1"/>
</dbReference>
<organism evidence="18">
    <name type="scientific">Telmatobacter sp. DSM 110680</name>
    <dbReference type="NCBI Taxonomy" id="3036704"/>
    <lineage>
        <taxon>Bacteria</taxon>
        <taxon>Pseudomonadati</taxon>
        <taxon>Acidobacteriota</taxon>
        <taxon>Terriglobia</taxon>
        <taxon>Terriglobales</taxon>
        <taxon>Acidobacteriaceae</taxon>
        <taxon>Telmatobacter</taxon>
    </lineage>
</organism>
<comment type="catalytic activity">
    <reaction evidence="11">
        <text>Couples ATP hydrolysis with the unwinding of duplex DNA by translocating in the 3'-5' direction.</text>
        <dbReference type="EC" id="5.6.2.4"/>
    </reaction>
</comment>
<evidence type="ECO:0000313" key="18">
    <source>
        <dbReference type="EMBL" id="XBH18029.1"/>
    </source>
</evidence>
<protein>
    <recommendedName>
        <fullName evidence="12">DNA 3'-5' helicase</fullName>
        <ecNumber evidence="12">5.6.2.4</ecNumber>
    </recommendedName>
    <alternativeName>
        <fullName evidence="13">DNA 3'-5' helicase II</fullName>
    </alternativeName>
</protein>
<dbReference type="PANTHER" id="PTHR11070">
    <property type="entry name" value="UVRD / RECB / PCRA DNA HELICASE FAMILY MEMBER"/>
    <property type="match status" value="1"/>
</dbReference>
<dbReference type="Pfam" id="PF13361">
    <property type="entry name" value="UvrD_C"/>
    <property type="match status" value="2"/>
</dbReference>
<accession>A0AAU7DK33</accession>
<dbReference type="Pfam" id="PF00580">
    <property type="entry name" value="UvrD-helicase"/>
    <property type="match status" value="1"/>
</dbReference>
<dbReference type="GO" id="GO:0005829">
    <property type="term" value="C:cytosol"/>
    <property type="evidence" value="ECO:0007669"/>
    <property type="project" value="TreeGrafter"/>
</dbReference>
<dbReference type="RefSeq" id="WP_348263255.1">
    <property type="nucleotide sequence ID" value="NZ_CP121196.1"/>
</dbReference>
<dbReference type="EMBL" id="CP121196">
    <property type="protein sequence ID" value="XBH18029.1"/>
    <property type="molecule type" value="Genomic_DNA"/>
</dbReference>
<gene>
    <name evidence="18" type="ORF">P8935_01555</name>
</gene>
<dbReference type="EC" id="5.6.2.4" evidence="12"/>
<dbReference type="GO" id="GO:0005524">
    <property type="term" value="F:ATP binding"/>
    <property type="evidence" value="ECO:0007669"/>
    <property type="project" value="UniProtKB-UniRule"/>
</dbReference>
<feature type="domain" description="UvrD-like helicase C-terminal" evidence="17">
    <location>
        <begin position="462"/>
        <end position="747"/>
    </location>
</feature>
<dbReference type="InterPro" id="IPR014016">
    <property type="entry name" value="UvrD-like_ATP-bd"/>
</dbReference>
<evidence type="ECO:0000256" key="12">
    <source>
        <dbReference type="ARBA" id="ARBA00034808"/>
    </source>
</evidence>
<evidence type="ECO:0000256" key="7">
    <source>
        <dbReference type="ARBA" id="ARBA00022840"/>
    </source>
</evidence>
<keyword evidence="5 15" id="KW-0347">Helicase</keyword>
<evidence type="ECO:0000256" key="6">
    <source>
        <dbReference type="ARBA" id="ARBA00022839"/>
    </source>
</evidence>
<keyword evidence="7 15" id="KW-0067">ATP-binding</keyword>
<dbReference type="GO" id="GO:0043138">
    <property type="term" value="F:3'-5' DNA helicase activity"/>
    <property type="evidence" value="ECO:0007669"/>
    <property type="project" value="UniProtKB-EC"/>
</dbReference>
<dbReference type="Gene3D" id="3.40.50.300">
    <property type="entry name" value="P-loop containing nucleotide triphosphate hydrolases"/>
    <property type="match status" value="4"/>
</dbReference>
<dbReference type="PROSITE" id="PS51217">
    <property type="entry name" value="UVRD_HELICASE_CTER"/>
    <property type="match status" value="1"/>
</dbReference>
<evidence type="ECO:0000256" key="4">
    <source>
        <dbReference type="ARBA" id="ARBA00022801"/>
    </source>
</evidence>
<keyword evidence="1" id="KW-0540">Nuclease</keyword>
<keyword evidence="10" id="KW-0413">Isomerase</keyword>
<evidence type="ECO:0000256" key="8">
    <source>
        <dbReference type="ARBA" id="ARBA00023125"/>
    </source>
</evidence>
<evidence type="ECO:0000256" key="10">
    <source>
        <dbReference type="ARBA" id="ARBA00023235"/>
    </source>
</evidence>
<dbReference type="InterPro" id="IPR011335">
    <property type="entry name" value="Restrct_endonuc-II-like"/>
</dbReference>
<dbReference type="InterPro" id="IPR038726">
    <property type="entry name" value="PDDEXK_AddAB-type"/>
</dbReference>
<keyword evidence="2 15" id="KW-0547">Nucleotide-binding</keyword>
<evidence type="ECO:0000256" key="13">
    <source>
        <dbReference type="ARBA" id="ARBA00034923"/>
    </source>
</evidence>
<dbReference type="SUPFAM" id="SSF52980">
    <property type="entry name" value="Restriction endonuclease-like"/>
    <property type="match status" value="1"/>
</dbReference>
<feature type="binding site" evidence="15">
    <location>
        <begin position="27"/>
        <end position="34"/>
    </location>
    <ligand>
        <name>ATP</name>
        <dbReference type="ChEBI" id="CHEBI:30616"/>
    </ligand>
</feature>
<keyword evidence="9" id="KW-0234">DNA repair</keyword>
<keyword evidence="4 15" id="KW-0378">Hydrolase</keyword>
<dbReference type="PANTHER" id="PTHR11070:SF2">
    <property type="entry name" value="ATP-DEPENDENT DNA HELICASE SRS2"/>
    <property type="match status" value="1"/>
</dbReference>
<dbReference type="GO" id="GO:0004527">
    <property type="term" value="F:exonuclease activity"/>
    <property type="evidence" value="ECO:0007669"/>
    <property type="project" value="UniProtKB-KW"/>
</dbReference>
<sequence length="1088" mass="119996">MSDSRAIDQESRRIVREELVTNILLEAGAGSGKTQMLAERMAAGVAAGVYKVEQMAAVTFTRKAASELRGRFHLALESQLSKARETSVGDTDAERINRIQSALSNMERFFGGTIHSFCARLLRERPVESGVSPGFTELDEVQDIELRRRVWRDFIASRRECGDPVMIALLEADLRPRDLDSAFATICANDDVEFPAGEGACPDPKPAREALEQFWVELRQELPTVIDPKTTCKIQDKARQFQGLFRVSQHRLERPSVVASLLEIWDCESKIVQKCWADAPAEKKRLRDLIEGLHGDFHTNVVVPYLAQWRQYVYRLSVTLLIQARESAGAERRRINSLNYGDLLNLTARVLRENEPVRRTLQQKYKFLLVDEFQDTDPVQAEILFWLAEDIASSSAMEHKSPLDWRTLPVRPGALFVVGDPKQSIYRFRRADIDIYNVVRRRFSDPTVGRVVPLTLNFRSVPQLCNWANEVFIGRFPAEPTLYAPRFAPLDADTSNLLSGGVYTITHSCKAQDVQAQDAAKIATHIRAEVDAGRRRFRDFLILTRKKRDRIAPYADALTSLNIPVEVSGAGAFGESTEVEALTVLLRALADPQDAVSLIAVLRGPLFGLSDPELFAFKQAGGWFSLFYDPGDAAEAMPHSRTHTALRALRQYYRWTSILPAAAALDRILEDTGYLALAGTTPGGANAGDVLHAVDRVRRVTEAGGSLADAADSLEADSEAASEVESLPLEPGRTDVVRLMNLHKAKGLEAAVVFLADPAGGVAAHVDVHIERTELKALGWLKIVRRNERSFSTKLLGEHEDWPVHEAAEMPYLQAEEDRLLYVAATRGREALVVSRWTGGRIKSPAWGVLNDSLSLASELSLPLTASVPAVGPLDCSDDLVAAAAANQAAAHSLSSQPSWHATSVTNEARHIANITPSLVVSADDPSKVLAVDSPSHRADAGLAWGTLIHGLLEHAMRHKNATSEDLKRLGMWLTVEEPQLRQVLAPAVNTVLAVSKLDFWDEAKKSECSVEAPFAFAESPRVILNGVIDLLFGHDGHWRIIDYKTDLDSTNLGASYQAQLNMYERALGSVGIQDVTSALQPVRSSDG</sequence>
<keyword evidence="6" id="KW-0269">Exonuclease</keyword>
<dbReference type="InterPro" id="IPR014017">
    <property type="entry name" value="DNA_helicase_UvrD-like_C"/>
</dbReference>
<evidence type="ECO:0000256" key="11">
    <source>
        <dbReference type="ARBA" id="ARBA00034617"/>
    </source>
</evidence>
<dbReference type="InterPro" id="IPR027417">
    <property type="entry name" value="P-loop_NTPase"/>
</dbReference>
<evidence type="ECO:0000256" key="1">
    <source>
        <dbReference type="ARBA" id="ARBA00022722"/>
    </source>
</evidence>
<evidence type="ECO:0000256" key="14">
    <source>
        <dbReference type="ARBA" id="ARBA00048988"/>
    </source>
</evidence>
<evidence type="ECO:0000256" key="3">
    <source>
        <dbReference type="ARBA" id="ARBA00022763"/>
    </source>
</evidence>
<proteinExistence type="predicted"/>
<name>A0AAU7DK33_9BACT</name>
<evidence type="ECO:0000256" key="15">
    <source>
        <dbReference type="PROSITE-ProRule" id="PRU00560"/>
    </source>
</evidence>